<accession>Q31HX0</accession>
<dbReference type="CDD" id="cd11542">
    <property type="entry name" value="NTP-PPase_u5"/>
    <property type="match status" value="1"/>
</dbReference>
<dbReference type="AlphaFoldDB" id="Q31HX0"/>
<dbReference type="OrthoDB" id="9154322at2"/>
<dbReference type="STRING" id="317025.Tcr_0657"/>
<gene>
    <name evidence="1" type="ordered locus">Tcr_0657</name>
</gene>
<evidence type="ECO:0000313" key="1">
    <source>
        <dbReference type="EMBL" id="ABB41253.1"/>
    </source>
</evidence>
<organism evidence="1">
    <name type="scientific">Hydrogenovibrio crunogenus (strain DSM 25203 / XCL-2)</name>
    <name type="common">Thiomicrospira crunogena</name>
    <dbReference type="NCBI Taxonomy" id="317025"/>
    <lineage>
        <taxon>Bacteria</taxon>
        <taxon>Pseudomonadati</taxon>
        <taxon>Pseudomonadota</taxon>
        <taxon>Gammaproteobacteria</taxon>
        <taxon>Thiotrichales</taxon>
        <taxon>Piscirickettsiaceae</taxon>
        <taxon>Hydrogenovibrio</taxon>
    </lineage>
</organism>
<sequence length="177" mass="20509">MRDLNEWAQEIHANNVAAGWWEDEPCIYTKMQLISTEIAEATEGERKNLMDDKLAHRKMGEVELADALIRTLDLGAHLNLTYKSFFTPYILDDKPIAAKHFQLNGYLIELGFRIHNHIDEYISYVSRIYSVLINALIIVSESKGYDIESAMIEKLEFNKTRQDHQPENRAKAHGKKF</sequence>
<dbReference type="HOGENOM" id="CLU_1517247_0_0_6"/>
<name>Q31HX0_HYDCU</name>
<dbReference type="KEGG" id="tcx:Tcr_0657"/>
<dbReference type="EMBL" id="CP000109">
    <property type="protein sequence ID" value="ABB41253.1"/>
    <property type="molecule type" value="Genomic_DNA"/>
</dbReference>
<reference evidence="1" key="1">
    <citation type="submission" date="2006-07" db="EMBL/GenBank/DDBJ databases">
        <title>Complete sequence of Thiomicrospira crunogena XCL-2.</title>
        <authorList>
            <consortium name="US DOE Joint Genome Institute"/>
            <person name="Copeland A."/>
            <person name="Lucas S."/>
            <person name="Lapidus A."/>
            <person name="Barry K."/>
            <person name="Detter J.C."/>
            <person name="Glavina del Rio T."/>
            <person name="Hammon N."/>
            <person name="Israni S."/>
            <person name="Dalin E."/>
            <person name="Tice H."/>
            <person name="Pitluck S."/>
            <person name="Chain P."/>
            <person name="Malfatti S."/>
            <person name="Shin M."/>
            <person name="Vergez L."/>
            <person name="Schmutz J."/>
            <person name="Larimer F."/>
            <person name="Land M."/>
            <person name="Hauser L."/>
            <person name="Kyrpides N."/>
            <person name="Lykidis A."/>
            <person name="Scott K.M."/>
            <person name="Sievert S."/>
            <person name="Kerfeld C."/>
            <person name="Freyermuth S."/>
            <person name="Dobrinski K."/>
            <person name="Boller A."/>
            <person name="Fitzpatrick K."/>
            <person name="Thoma P."/>
            <person name="Moore J."/>
            <person name="Richardson P."/>
        </authorList>
    </citation>
    <scope>NUCLEOTIDE SEQUENCE</scope>
    <source>
        <strain evidence="1">XCL-2</strain>
    </source>
</reference>
<proteinExistence type="predicted"/>
<dbReference type="eggNOG" id="COG1694">
    <property type="taxonomic scope" value="Bacteria"/>
</dbReference>
<protein>
    <submittedName>
        <fullName evidence="1">Uncharacterized protein</fullName>
    </submittedName>
</protein>